<dbReference type="EMBL" id="QOZG01000004">
    <property type="protein sequence ID" value="RCS23830.1"/>
    <property type="molecule type" value="Genomic_DNA"/>
</dbReference>
<keyword evidence="2" id="KW-1185">Reference proteome</keyword>
<organism evidence="1 2">
    <name type="scientific">Phyllobacterium salinisoli</name>
    <dbReference type="NCBI Taxonomy" id="1899321"/>
    <lineage>
        <taxon>Bacteria</taxon>
        <taxon>Pseudomonadati</taxon>
        <taxon>Pseudomonadota</taxon>
        <taxon>Alphaproteobacteria</taxon>
        <taxon>Hyphomicrobiales</taxon>
        <taxon>Phyllobacteriaceae</taxon>
        <taxon>Phyllobacterium</taxon>
    </lineage>
</organism>
<reference evidence="1 2" key="1">
    <citation type="submission" date="2018-07" db="EMBL/GenBank/DDBJ databases">
        <title>The draft genome of Phyllobacterium salinisoli.</title>
        <authorList>
            <person name="Liu L."/>
            <person name="Li L."/>
            <person name="Zhang X."/>
            <person name="Liang L."/>
        </authorList>
    </citation>
    <scope>NUCLEOTIDE SEQUENCE [LARGE SCALE GENOMIC DNA]</scope>
    <source>
        <strain evidence="1 2">LLAN61</strain>
    </source>
</reference>
<sequence>MTDYLTRFSCLLDVGTAANATRAFDIYAALMAENNREDPPAEPFLLSLTPEHGPARLWLRDPGIADPQLLITFVARCAEAFALTGRWGFQWAGIASNPVVNGFSGGAHLLDLATGRTIDWMSSGRWLAERLAEGGTR</sequence>
<name>A0A368K6Z6_9HYPH</name>
<dbReference type="RefSeq" id="WP_114440468.1">
    <property type="nucleotide sequence ID" value="NZ_QOZG01000004.1"/>
</dbReference>
<comment type="caution">
    <text evidence="1">The sequence shown here is derived from an EMBL/GenBank/DDBJ whole genome shotgun (WGS) entry which is preliminary data.</text>
</comment>
<evidence type="ECO:0000313" key="2">
    <source>
        <dbReference type="Proteomes" id="UP000253420"/>
    </source>
</evidence>
<protein>
    <submittedName>
        <fullName evidence="1">Uncharacterized protein</fullName>
    </submittedName>
</protein>
<dbReference type="Proteomes" id="UP000253420">
    <property type="component" value="Unassembled WGS sequence"/>
</dbReference>
<dbReference type="OrthoDB" id="7210143at2"/>
<evidence type="ECO:0000313" key="1">
    <source>
        <dbReference type="EMBL" id="RCS23830.1"/>
    </source>
</evidence>
<accession>A0A368K6Z6</accession>
<gene>
    <name evidence="1" type="ORF">DUT91_11190</name>
</gene>
<dbReference type="AlphaFoldDB" id="A0A368K6Z6"/>
<proteinExistence type="predicted"/>